<dbReference type="Gene3D" id="1.10.238.160">
    <property type="match status" value="1"/>
</dbReference>
<reference evidence="1 2" key="1">
    <citation type="submission" date="2018-01" db="EMBL/GenBank/DDBJ databases">
        <title>Complete and assembled Genome of Pantoea gaviniae DSM22758T.</title>
        <authorList>
            <person name="Stevens M.J.A."/>
            <person name="Zurfluh K."/>
            <person name="Stephan R."/>
        </authorList>
    </citation>
    <scope>NUCLEOTIDE SEQUENCE [LARGE SCALE GENOMIC DNA]</scope>
    <source>
        <strain evidence="1 2">DSM 22758</strain>
    </source>
</reference>
<proteinExistence type="predicted"/>
<evidence type="ECO:0000313" key="2">
    <source>
        <dbReference type="Proteomes" id="UP000238365"/>
    </source>
</evidence>
<dbReference type="Proteomes" id="UP000238365">
    <property type="component" value="Chromosome"/>
</dbReference>
<dbReference type="AlphaFoldDB" id="A0A1X1EEY8"/>
<name>A0A1X1EEY8_9GAMM</name>
<accession>A0A1X1EEY8</accession>
<evidence type="ECO:0000313" key="1">
    <source>
        <dbReference type="EMBL" id="AUX94279.1"/>
    </source>
</evidence>
<gene>
    <name evidence="1" type="ORF">C2E15_15155</name>
</gene>
<sequence length="67" mass="7949">MRELRDDSLVDMKFMVEDAGFTPKFFYSQIKAGKLKPPTKIGRASRWEYCDYKSWKQSYTQSSRTVN</sequence>
<protein>
    <recommendedName>
        <fullName evidence="3">AlpA family transcriptional regulator</fullName>
    </recommendedName>
</protein>
<dbReference type="OrthoDB" id="6540549at2"/>
<dbReference type="EMBL" id="CP026377">
    <property type="protein sequence ID" value="AUX94279.1"/>
    <property type="molecule type" value="Genomic_DNA"/>
</dbReference>
<dbReference type="KEGG" id="pgz:C2E15_15155"/>
<keyword evidence="2" id="KW-1185">Reference proteome</keyword>
<organism evidence="1 2">
    <name type="scientific">Mixta gaviniae</name>
    <dbReference type="NCBI Taxonomy" id="665914"/>
    <lineage>
        <taxon>Bacteria</taxon>
        <taxon>Pseudomonadati</taxon>
        <taxon>Pseudomonadota</taxon>
        <taxon>Gammaproteobacteria</taxon>
        <taxon>Enterobacterales</taxon>
        <taxon>Erwiniaceae</taxon>
        <taxon>Mixta</taxon>
    </lineage>
</organism>
<evidence type="ECO:0008006" key="3">
    <source>
        <dbReference type="Google" id="ProtNLM"/>
    </source>
</evidence>
<dbReference type="RefSeq" id="WP_104958110.1">
    <property type="nucleotide sequence ID" value="NZ_CP026377.1"/>
</dbReference>